<evidence type="ECO:0000256" key="8">
    <source>
        <dbReference type="RuleBase" id="RU363032"/>
    </source>
</evidence>
<dbReference type="PANTHER" id="PTHR43357:SF3">
    <property type="entry name" value="FE(3+)-TRANSPORT SYSTEM PERMEASE PROTEIN FBPB 2"/>
    <property type="match status" value="1"/>
</dbReference>
<feature type="transmembrane region" description="Helical" evidence="8">
    <location>
        <begin position="327"/>
        <end position="348"/>
    </location>
</feature>
<keyword evidence="5 8" id="KW-0812">Transmembrane</keyword>
<evidence type="ECO:0000256" key="1">
    <source>
        <dbReference type="ARBA" id="ARBA00004429"/>
    </source>
</evidence>
<feature type="transmembrane region" description="Helical" evidence="8">
    <location>
        <begin position="191"/>
        <end position="213"/>
    </location>
</feature>
<evidence type="ECO:0000313" key="10">
    <source>
        <dbReference type="EMBL" id="AOZ52546.1"/>
    </source>
</evidence>
<dbReference type="Gene3D" id="1.10.3720.10">
    <property type="entry name" value="MetI-like"/>
    <property type="match status" value="2"/>
</dbReference>
<evidence type="ECO:0000256" key="7">
    <source>
        <dbReference type="ARBA" id="ARBA00023136"/>
    </source>
</evidence>
<dbReference type="PANTHER" id="PTHR43357">
    <property type="entry name" value="INNER MEMBRANE ABC TRANSPORTER PERMEASE PROTEIN YDCV"/>
    <property type="match status" value="1"/>
</dbReference>
<feature type="transmembrane region" description="Helical" evidence="8">
    <location>
        <begin position="225"/>
        <end position="252"/>
    </location>
</feature>
<dbReference type="EMBL" id="CP017707">
    <property type="protein sequence ID" value="AOZ52546.1"/>
    <property type="molecule type" value="Genomic_DNA"/>
</dbReference>
<feature type="transmembrane region" description="Helical" evidence="8">
    <location>
        <begin position="53"/>
        <end position="73"/>
    </location>
</feature>
<dbReference type="Proteomes" id="UP000178776">
    <property type="component" value="Chromosome"/>
</dbReference>
<evidence type="ECO:0000256" key="4">
    <source>
        <dbReference type="ARBA" id="ARBA00022519"/>
    </source>
</evidence>
<evidence type="ECO:0000256" key="5">
    <source>
        <dbReference type="ARBA" id="ARBA00022692"/>
    </source>
</evidence>
<protein>
    <submittedName>
        <fullName evidence="10">ABC transporter permease</fullName>
    </submittedName>
</protein>
<dbReference type="GO" id="GO:0005886">
    <property type="term" value="C:plasma membrane"/>
    <property type="evidence" value="ECO:0007669"/>
    <property type="project" value="UniProtKB-SubCell"/>
</dbReference>
<dbReference type="InterPro" id="IPR035906">
    <property type="entry name" value="MetI-like_sf"/>
</dbReference>
<dbReference type="GO" id="GO:0055085">
    <property type="term" value="P:transmembrane transport"/>
    <property type="evidence" value="ECO:0007669"/>
    <property type="project" value="InterPro"/>
</dbReference>
<feature type="transmembrane region" description="Helical" evidence="8">
    <location>
        <begin position="447"/>
        <end position="473"/>
    </location>
</feature>
<feature type="transmembrane region" description="Helical" evidence="8">
    <location>
        <begin position="509"/>
        <end position="528"/>
    </location>
</feature>
<dbReference type="PROSITE" id="PS50928">
    <property type="entry name" value="ABC_TM1"/>
    <property type="match status" value="2"/>
</dbReference>
<dbReference type="AlphaFoldDB" id="A0A1D9LMP5"/>
<feature type="transmembrane region" description="Helical" evidence="8">
    <location>
        <begin position="282"/>
        <end position="307"/>
    </location>
</feature>
<feature type="transmembrane region" description="Helical" evidence="8">
    <location>
        <begin position="402"/>
        <end position="426"/>
    </location>
</feature>
<dbReference type="RefSeq" id="WP_070981510.1">
    <property type="nucleotide sequence ID" value="NZ_CP017707.1"/>
</dbReference>
<dbReference type="FunFam" id="1.10.3720.10:FF:000088">
    <property type="entry name" value="Iron(III) ABC transporter, permease protein"/>
    <property type="match status" value="1"/>
</dbReference>
<keyword evidence="6 8" id="KW-1133">Transmembrane helix</keyword>
<comment type="similarity">
    <text evidence="8">Belongs to the binding-protein-dependent transport system permease family.</text>
</comment>
<accession>A0A1D9LMP5</accession>
<evidence type="ECO:0000256" key="6">
    <source>
        <dbReference type="ARBA" id="ARBA00022989"/>
    </source>
</evidence>
<organism evidence="10 11">
    <name type="scientific">Chromobacterium vaccinii</name>
    <dbReference type="NCBI Taxonomy" id="1108595"/>
    <lineage>
        <taxon>Bacteria</taxon>
        <taxon>Pseudomonadati</taxon>
        <taxon>Pseudomonadota</taxon>
        <taxon>Betaproteobacteria</taxon>
        <taxon>Neisseriales</taxon>
        <taxon>Chromobacteriaceae</taxon>
        <taxon>Chromobacterium</taxon>
    </lineage>
</organism>
<name>A0A1D9LMP5_9NEIS</name>
<keyword evidence="4" id="KW-0997">Cell inner membrane</keyword>
<comment type="subcellular location">
    <subcellularLocation>
        <location evidence="1">Cell inner membrane</location>
        <topology evidence="1">Multi-pass membrane protein</topology>
    </subcellularLocation>
    <subcellularLocation>
        <location evidence="8">Cell membrane</location>
        <topology evidence="8">Multi-pass membrane protein</topology>
    </subcellularLocation>
</comment>
<evidence type="ECO:0000256" key="2">
    <source>
        <dbReference type="ARBA" id="ARBA00022448"/>
    </source>
</evidence>
<keyword evidence="2 8" id="KW-0813">Transport</keyword>
<evidence type="ECO:0000259" key="9">
    <source>
        <dbReference type="PROSITE" id="PS50928"/>
    </source>
</evidence>
<feature type="transmembrane region" description="Helical" evidence="8">
    <location>
        <begin position="360"/>
        <end position="382"/>
    </location>
</feature>
<feature type="transmembrane region" description="Helical" evidence="8">
    <location>
        <begin position="135"/>
        <end position="154"/>
    </location>
</feature>
<reference evidence="10 11" key="1">
    <citation type="submission" date="2016-10" db="EMBL/GenBank/DDBJ databases">
        <title>Chromobacterium muskegensis sp. nov., an insecticidal bacterium isolated from Sphagnum bogs.</title>
        <authorList>
            <person name="Sparks M.E."/>
            <person name="Blackburn M.B."/>
            <person name="Gundersen-Rindal D.E."/>
            <person name="Mitchell A."/>
            <person name="Farrar R."/>
            <person name="Kuhar D."/>
        </authorList>
    </citation>
    <scope>NUCLEOTIDE SEQUENCE [LARGE SCALE GENOMIC DNA]</scope>
    <source>
        <strain evidence="10 11">21-1</strain>
    </source>
</reference>
<gene>
    <name evidence="10" type="ORF">BKX93_22710</name>
</gene>
<keyword evidence="3" id="KW-1003">Cell membrane</keyword>
<proteinExistence type="inferred from homology"/>
<dbReference type="CDD" id="cd06261">
    <property type="entry name" value="TM_PBP2"/>
    <property type="match status" value="1"/>
</dbReference>
<dbReference type="KEGG" id="cvc:BKX93_22710"/>
<feature type="domain" description="ABC transmembrane type-1" evidence="9">
    <location>
        <begin position="50"/>
        <end position="251"/>
    </location>
</feature>
<dbReference type="STRING" id="1108595.BKX93_22710"/>
<dbReference type="Pfam" id="PF00528">
    <property type="entry name" value="BPD_transp_1"/>
    <property type="match status" value="1"/>
</dbReference>
<evidence type="ECO:0000313" key="11">
    <source>
        <dbReference type="Proteomes" id="UP000178776"/>
    </source>
</evidence>
<sequence>MPFTVSRWRASAAAASLLTLIPLAVIALGLLEPDAEVWRHLAEHALPELLRNTAVLLLGVGAGVLLLGVPLAWLTAVHDFPGRRFFSWALMLPLAMPAYVMAFSQLGLFDFTGPFQTWLREAFGSSAWVPDIRSTPGVVLVLSLAFYPYVYLLARNAFAGMGRRALEVGQSMGLSPLAGFFKVALPMARPWIAGGLGLALMETLADFGTVAIFNFDAFTSAIYKAWFSLFSLPAAKQLASLLALLVFVLLWLEQRARGQRGYVQAGRAAPLPRTRLAGARGWLASVFCALVLSLAFALPFGQILVWAAGHLASDLDADLLDSLKSSLSLAALAALLVPAIALCLVFAGRRDPGSRPWIRLATLGYAVPGTVLAVGVFAPVAALDNLLLEHFGRWLPEGASAVFKGTLLVLMLAYASRFLAVAHSALEAAMQRISRSQEEAANSLGVYGGWLLLCLHLPLLKGGLFTAMLMVFVDAMKEMPITLMTRPFGWDTLAVRIFNLTSEGEWQRAALPSVAIVLAGLLPVLLLSRQKPGV</sequence>
<dbReference type="SUPFAM" id="SSF161098">
    <property type="entry name" value="MetI-like"/>
    <property type="match status" value="2"/>
</dbReference>
<dbReference type="InterPro" id="IPR000515">
    <property type="entry name" value="MetI-like"/>
</dbReference>
<dbReference type="GeneID" id="68844010"/>
<feature type="transmembrane region" description="Helical" evidence="8">
    <location>
        <begin position="85"/>
        <end position="109"/>
    </location>
</feature>
<evidence type="ECO:0000256" key="3">
    <source>
        <dbReference type="ARBA" id="ARBA00022475"/>
    </source>
</evidence>
<keyword evidence="7 8" id="KW-0472">Membrane</keyword>
<feature type="domain" description="ABC transmembrane type-1" evidence="9">
    <location>
        <begin position="323"/>
        <end position="527"/>
    </location>
</feature>